<protein>
    <submittedName>
        <fullName evidence="3">Adaptor protein</fullName>
    </submittedName>
</protein>
<evidence type="ECO:0000256" key="2">
    <source>
        <dbReference type="SAM" id="MobiDB-lite"/>
    </source>
</evidence>
<name>A0A0R2JG30_9LACO</name>
<dbReference type="InterPro" id="IPR008681">
    <property type="entry name" value="Neg-reg_MecA"/>
</dbReference>
<dbReference type="Pfam" id="PF05389">
    <property type="entry name" value="MecA"/>
    <property type="match status" value="1"/>
</dbReference>
<dbReference type="EMBL" id="JQCD01000030">
    <property type="protein sequence ID" value="KRN76318.1"/>
    <property type="molecule type" value="Genomic_DNA"/>
</dbReference>
<evidence type="ECO:0000256" key="1">
    <source>
        <dbReference type="ARBA" id="ARBA00005397"/>
    </source>
</evidence>
<dbReference type="RefSeq" id="WP_057788548.1">
    <property type="nucleotide sequence ID" value="NZ_JQCD01000030.1"/>
</dbReference>
<sequence length="243" mass="27628">MEFERINEDTIRVVVSNDDLHDRGVSITDLLGNQEEIEHFFYGLLEEADIDYAFLNKNDGEISFQVLPNRNGMEVYISNQMPDQELMEGIVKSAIENRDPEQNGANDDVSADLLKRLIGTDDTDEETDNPLPASTPVMDDDARRTMLEDMPSSAFIKIEEFEDVLRLANVVGSGLRDSQLYEDQHAYFFDLQFEEALTLVDRQNILSIALEYGKVSPIAEDVIAEHGHTIFATRAIEQLNQYF</sequence>
<dbReference type="Proteomes" id="UP000051673">
    <property type="component" value="Unassembled WGS sequence"/>
</dbReference>
<dbReference type="AlphaFoldDB" id="A0A0R2JG30"/>
<evidence type="ECO:0000313" key="4">
    <source>
        <dbReference type="Proteomes" id="UP000051673"/>
    </source>
</evidence>
<dbReference type="Gene3D" id="3.30.70.1950">
    <property type="match status" value="1"/>
</dbReference>
<dbReference type="PANTHER" id="PTHR39161">
    <property type="entry name" value="ADAPTER PROTEIN MECA"/>
    <property type="match status" value="1"/>
</dbReference>
<reference evidence="3 4" key="1">
    <citation type="journal article" date="2015" name="Genome Announc.">
        <title>Expanding the biotechnology potential of lactobacilli through comparative genomics of 213 strains and associated genera.</title>
        <authorList>
            <person name="Sun Z."/>
            <person name="Harris H.M."/>
            <person name="McCann A."/>
            <person name="Guo C."/>
            <person name="Argimon S."/>
            <person name="Zhang W."/>
            <person name="Yang X."/>
            <person name="Jeffery I.B."/>
            <person name="Cooney J.C."/>
            <person name="Kagawa T.F."/>
            <person name="Liu W."/>
            <person name="Song Y."/>
            <person name="Salvetti E."/>
            <person name="Wrobel A."/>
            <person name="Rasinkangas P."/>
            <person name="Parkhill J."/>
            <person name="Rea M.C."/>
            <person name="O'Sullivan O."/>
            <person name="Ritari J."/>
            <person name="Douillard F.P."/>
            <person name="Paul Ross R."/>
            <person name="Yang R."/>
            <person name="Briner A.E."/>
            <person name="Felis G.E."/>
            <person name="de Vos W.M."/>
            <person name="Barrangou R."/>
            <person name="Klaenhammer T.R."/>
            <person name="Caufield P.W."/>
            <person name="Cui Y."/>
            <person name="Zhang H."/>
            <person name="O'Toole P.W."/>
        </authorList>
    </citation>
    <scope>NUCLEOTIDE SEQUENCE [LARGE SCALE GENOMIC DNA]</scope>
    <source>
        <strain evidence="3 4">DSM 20014</strain>
    </source>
</reference>
<gene>
    <name evidence="3" type="ORF">IV67_GL000894</name>
</gene>
<dbReference type="PATRIC" id="fig|1620.3.peg.910"/>
<organism evidence="3 4">
    <name type="scientific">Weissella minor</name>
    <dbReference type="NCBI Taxonomy" id="1620"/>
    <lineage>
        <taxon>Bacteria</taxon>
        <taxon>Bacillati</taxon>
        <taxon>Bacillota</taxon>
        <taxon>Bacilli</taxon>
        <taxon>Lactobacillales</taxon>
        <taxon>Lactobacillaceae</taxon>
        <taxon>Weissella</taxon>
    </lineage>
</organism>
<dbReference type="InterPro" id="IPR038471">
    <property type="entry name" value="MecA_C_sf"/>
</dbReference>
<accession>A0A0R2JG30</accession>
<dbReference type="OrthoDB" id="2360201at2"/>
<feature type="region of interest" description="Disordered" evidence="2">
    <location>
        <begin position="119"/>
        <end position="138"/>
    </location>
</feature>
<comment type="caution">
    <text evidence="3">The sequence shown here is derived from an EMBL/GenBank/DDBJ whole genome shotgun (WGS) entry which is preliminary data.</text>
</comment>
<dbReference type="PIRSF" id="PIRSF029008">
    <property type="entry name" value="MecA"/>
    <property type="match status" value="1"/>
</dbReference>
<dbReference type="PANTHER" id="PTHR39161:SF1">
    <property type="entry name" value="ADAPTER PROTEIN MECA 1"/>
    <property type="match status" value="1"/>
</dbReference>
<comment type="similarity">
    <text evidence="1">Belongs to the MecA family.</text>
</comment>
<evidence type="ECO:0000313" key="3">
    <source>
        <dbReference type="EMBL" id="KRN76318.1"/>
    </source>
</evidence>
<proteinExistence type="inferred from homology"/>
<keyword evidence="4" id="KW-1185">Reference proteome</keyword>
<dbReference type="STRING" id="1620.IV67_GL000894"/>